<keyword evidence="2" id="KW-1185">Reference proteome</keyword>
<proteinExistence type="predicted"/>
<organism evidence="1 2">
    <name type="scientific">Patulibacter medicamentivorans</name>
    <dbReference type="NCBI Taxonomy" id="1097667"/>
    <lineage>
        <taxon>Bacteria</taxon>
        <taxon>Bacillati</taxon>
        <taxon>Actinomycetota</taxon>
        <taxon>Thermoleophilia</taxon>
        <taxon>Solirubrobacterales</taxon>
        <taxon>Patulibacteraceae</taxon>
        <taxon>Patulibacter</taxon>
    </lineage>
</organism>
<evidence type="ECO:0000313" key="1">
    <source>
        <dbReference type="EMBL" id="EHN11089.1"/>
    </source>
</evidence>
<evidence type="ECO:0000313" key="2">
    <source>
        <dbReference type="Proteomes" id="UP000005143"/>
    </source>
</evidence>
<dbReference type="Proteomes" id="UP000005143">
    <property type="component" value="Unassembled WGS sequence"/>
</dbReference>
<gene>
    <name evidence="1" type="ORF">PAI11_20470</name>
</gene>
<dbReference type="AlphaFoldDB" id="H0E5F6"/>
<name>H0E5F6_9ACTN</name>
<dbReference type="EMBL" id="AGUD01000169">
    <property type="protein sequence ID" value="EHN11089.1"/>
    <property type="molecule type" value="Genomic_DNA"/>
</dbReference>
<protein>
    <submittedName>
        <fullName evidence="1">Uncharacterized protein</fullName>
    </submittedName>
</protein>
<sequence>MLEAVELAAAHAEHLVYSERAFETARTAPYDEPRKLLRDLVALDRVAGAWNVAGGIGRPIRDVALQQQLEWADDVSVTARAQNAREYAFSHDGRPLWAGPHVRVATGRGMRRTCRVYLALVKGDEPDLAGLPRGIYVGPVGKHLSDSTTG</sequence>
<comment type="caution">
    <text evidence="1">The sequence shown here is derived from an EMBL/GenBank/DDBJ whole genome shotgun (WGS) entry which is preliminary data.</text>
</comment>
<accession>H0E5F6</accession>
<reference evidence="1 2" key="1">
    <citation type="journal article" date="2013" name="Biodegradation">
        <title>Quantitative proteomic analysis of ibuprofen-degrading Patulibacter sp. strain I11.</title>
        <authorList>
            <person name="Almeida B."/>
            <person name="Kjeldal H."/>
            <person name="Lolas I."/>
            <person name="Knudsen A.D."/>
            <person name="Carvalho G."/>
            <person name="Nielsen K.L."/>
            <person name="Barreto Crespo M.T."/>
            <person name="Stensballe A."/>
            <person name="Nielsen J.L."/>
        </authorList>
    </citation>
    <scope>NUCLEOTIDE SEQUENCE [LARGE SCALE GENOMIC DNA]</scope>
    <source>
        <strain evidence="1 2">I11</strain>
    </source>
</reference>